<evidence type="ECO:0000313" key="3">
    <source>
        <dbReference type="Proteomes" id="UP000237662"/>
    </source>
</evidence>
<sequence length="155" mass="17333">MITLLNNRFSRPGIFTLFVALMLTTASHVHAQEAKESDRWQTSYDGELSPEKTLVASLISFGGEAQEKVNHLRWTAGNTNTAMYFSVERSKSGNAWEEVAVFKGGDASDAVTEYLFVDTNPAAITQYRLRMERNGAVSYLTEAVEVFRWNAVSEL</sequence>
<feature type="signal peptide" evidence="1">
    <location>
        <begin position="1"/>
        <end position="31"/>
    </location>
</feature>
<dbReference type="OrthoDB" id="667061at2"/>
<keyword evidence="1" id="KW-0732">Signal</keyword>
<keyword evidence="3" id="KW-1185">Reference proteome</keyword>
<protein>
    <recommendedName>
        <fullName evidence="4">F5/8 type C domain-containing protein</fullName>
    </recommendedName>
</protein>
<reference evidence="2 3" key="1">
    <citation type="submission" date="2018-02" db="EMBL/GenBank/DDBJ databases">
        <title>Genomic Encyclopedia of Archaeal and Bacterial Type Strains, Phase II (KMG-II): from individual species to whole genera.</title>
        <authorList>
            <person name="Goeker M."/>
        </authorList>
    </citation>
    <scope>NUCLEOTIDE SEQUENCE [LARGE SCALE GENOMIC DNA]</scope>
    <source>
        <strain evidence="2 3">DSM 29526</strain>
    </source>
</reference>
<name>A0A2S6I745_9BACT</name>
<proteinExistence type="predicted"/>
<evidence type="ECO:0000313" key="2">
    <source>
        <dbReference type="EMBL" id="PPK87336.1"/>
    </source>
</evidence>
<accession>A0A2S6I745</accession>
<evidence type="ECO:0008006" key="4">
    <source>
        <dbReference type="Google" id="ProtNLM"/>
    </source>
</evidence>
<dbReference type="Proteomes" id="UP000237662">
    <property type="component" value="Unassembled WGS sequence"/>
</dbReference>
<organism evidence="2 3">
    <name type="scientific">Neolewinella xylanilytica</name>
    <dbReference type="NCBI Taxonomy" id="1514080"/>
    <lineage>
        <taxon>Bacteria</taxon>
        <taxon>Pseudomonadati</taxon>
        <taxon>Bacteroidota</taxon>
        <taxon>Saprospiria</taxon>
        <taxon>Saprospirales</taxon>
        <taxon>Lewinellaceae</taxon>
        <taxon>Neolewinella</taxon>
    </lineage>
</organism>
<comment type="caution">
    <text evidence="2">The sequence shown here is derived from an EMBL/GenBank/DDBJ whole genome shotgun (WGS) entry which is preliminary data.</text>
</comment>
<evidence type="ECO:0000256" key="1">
    <source>
        <dbReference type="SAM" id="SignalP"/>
    </source>
</evidence>
<feature type="chain" id="PRO_5015777297" description="F5/8 type C domain-containing protein" evidence="1">
    <location>
        <begin position="32"/>
        <end position="155"/>
    </location>
</feature>
<dbReference type="RefSeq" id="WP_104417951.1">
    <property type="nucleotide sequence ID" value="NZ_PTJC01000005.1"/>
</dbReference>
<gene>
    <name evidence="2" type="ORF">CLV84_0276</name>
</gene>
<dbReference type="AlphaFoldDB" id="A0A2S6I745"/>
<dbReference type="EMBL" id="PTJC01000005">
    <property type="protein sequence ID" value="PPK87336.1"/>
    <property type="molecule type" value="Genomic_DNA"/>
</dbReference>